<evidence type="ECO:0000313" key="1">
    <source>
        <dbReference type="EMBL" id="TKR22828.1"/>
    </source>
</evidence>
<dbReference type="OrthoDB" id="9806895at2"/>
<dbReference type="RefSeq" id="WP_154730356.1">
    <property type="nucleotide sequence ID" value="NZ_SZYE01000136.1"/>
</dbReference>
<sequence>MSREDFEDAVRDGLDRIPEELAARMDNVVVLVEDDAPADDPDLLGLYEGVPLTERGEFWAAGSLPDRITIFRRPTLAICADREEVAEEVAVTVVHEIAHHFGIDDERLHELGWA</sequence>
<proteinExistence type="predicted"/>
<dbReference type="AlphaFoldDB" id="A0A7Z8JXE3"/>
<dbReference type="EMBL" id="SZYE01000136">
    <property type="protein sequence ID" value="TKR22828.1"/>
    <property type="molecule type" value="Genomic_DNA"/>
</dbReference>
<dbReference type="Proteomes" id="UP000308121">
    <property type="component" value="Unassembled WGS sequence"/>
</dbReference>
<organism evidence="1 2">
    <name type="scientific">Cellulomonas hominis</name>
    <dbReference type="NCBI Taxonomy" id="156981"/>
    <lineage>
        <taxon>Bacteria</taxon>
        <taxon>Bacillati</taxon>
        <taxon>Actinomycetota</taxon>
        <taxon>Actinomycetes</taxon>
        <taxon>Micrococcales</taxon>
        <taxon>Cellulomonadaceae</taxon>
        <taxon>Cellulomonas</taxon>
    </lineage>
</organism>
<dbReference type="CDD" id="cd12952">
    <property type="entry name" value="MMP_ACEL2062"/>
    <property type="match status" value="1"/>
</dbReference>
<dbReference type="InterPro" id="IPR038555">
    <property type="entry name" value="Zincin_1_sf"/>
</dbReference>
<dbReference type="Gene3D" id="3.30.2010.20">
    <property type="match status" value="1"/>
</dbReference>
<accession>A0A7Z8JXE3</accession>
<reference evidence="1 2" key="1">
    <citation type="submission" date="2019-05" db="EMBL/GenBank/DDBJ databases">
        <title>Genome sequence of Cellulomonas hominis strain CS1.</title>
        <authorList>
            <person name="Belmont J."/>
            <person name="Maclea K.S."/>
        </authorList>
    </citation>
    <scope>NUCLEOTIDE SEQUENCE [LARGE SCALE GENOMIC DNA]</scope>
    <source>
        <strain evidence="1 2">CS1</strain>
    </source>
</reference>
<evidence type="ECO:0000313" key="2">
    <source>
        <dbReference type="Proteomes" id="UP000308121"/>
    </source>
</evidence>
<dbReference type="Pfam" id="PF06262">
    <property type="entry name" value="Zincin_1"/>
    <property type="match status" value="1"/>
</dbReference>
<comment type="caution">
    <text evidence="1">The sequence shown here is derived from an EMBL/GenBank/DDBJ whole genome shotgun (WGS) entry which is preliminary data.</text>
</comment>
<dbReference type="InterPro" id="IPR010428">
    <property type="entry name" value="Zincin_1"/>
</dbReference>
<dbReference type="SUPFAM" id="SSF55486">
    <property type="entry name" value="Metalloproteases ('zincins'), catalytic domain"/>
    <property type="match status" value="1"/>
</dbReference>
<protein>
    <submittedName>
        <fullName evidence="1">Metallopeptidase family protein</fullName>
    </submittedName>
</protein>
<name>A0A7Z8JXE3_9CELL</name>
<gene>
    <name evidence="1" type="ORF">FA014_14420</name>
</gene>